<comment type="caution">
    <text evidence="3">The sequence shown here is derived from an EMBL/GenBank/DDBJ whole genome shotgun (WGS) entry which is preliminary data.</text>
</comment>
<dbReference type="InterPro" id="IPR011856">
    <property type="entry name" value="tRNA_endonuc-like_dom_sf"/>
</dbReference>
<evidence type="ECO:0000313" key="3">
    <source>
        <dbReference type="EMBL" id="MCS3920175.1"/>
    </source>
</evidence>
<evidence type="ECO:0000256" key="1">
    <source>
        <dbReference type="SAM" id="Coils"/>
    </source>
</evidence>
<keyword evidence="4" id="KW-1185">Reference proteome</keyword>
<accession>A0ABT2EQN5</accession>
<sequence length="358" mass="42228">MGCIIVKRNEKMEVIPEREFPKEKREEHLHRFIENAPQFVAPVDEETGEPIPIVVVASHLKLPSGDELDLLLLDSEGTFTLCELKRETVDRKTIGQILDYTAQLAEMGMENLKEQVNQACEELRKQVEQLGREWDEESFTEDALKEKLSRPRLVLVGWEVEENAIRIARWLQYQGIDMECYKFNYFTTKDLEIFVPHNLTPYEEERGVQVPLERENKRRKFWEDMLRRLGNRIPHRWRTPPKDPWLSFGVGIGGAGIGFYGSRSRLHVGFSLYKPRLKNLVERVKNSEFLKELEKETGETWQIHEAEKEFVLRTWRDTGGVSVWDAPEEVRDWGVETLVKLYNFIVPRIREWMGREEE</sequence>
<dbReference type="InterPro" id="IPR025364">
    <property type="entry name" value="DUF4268"/>
</dbReference>
<dbReference type="EMBL" id="JANUCP010000005">
    <property type="protein sequence ID" value="MCS3920175.1"/>
    <property type="molecule type" value="Genomic_DNA"/>
</dbReference>
<evidence type="ECO:0000259" key="2">
    <source>
        <dbReference type="Pfam" id="PF14088"/>
    </source>
</evidence>
<dbReference type="Pfam" id="PF14088">
    <property type="entry name" value="DUF4268"/>
    <property type="match status" value="1"/>
</dbReference>
<protein>
    <recommendedName>
        <fullName evidence="2">DUF4268 domain-containing protein</fullName>
    </recommendedName>
</protein>
<dbReference type="RefSeq" id="WP_259098174.1">
    <property type="nucleotide sequence ID" value="NZ_CP130454.1"/>
</dbReference>
<feature type="domain" description="DUF4268" evidence="2">
    <location>
        <begin position="218"/>
        <end position="348"/>
    </location>
</feature>
<gene>
    <name evidence="3" type="ORF">M2350_002604</name>
</gene>
<proteinExistence type="predicted"/>
<evidence type="ECO:0000313" key="4">
    <source>
        <dbReference type="Proteomes" id="UP001204798"/>
    </source>
</evidence>
<feature type="coiled-coil region" evidence="1">
    <location>
        <begin position="102"/>
        <end position="133"/>
    </location>
</feature>
<reference evidence="3 4" key="1">
    <citation type="submission" date="2022-08" db="EMBL/GenBank/DDBJ databases">
        <title>Bacterial and archaeal communities from various locations to study Microbial Dark Matter (Phase II).</title>
        <authorList>
            <person name="Stepanauskas R."/>
        </authorList>
    </citation>
    <scope>NUCLEOTIDE SEQUENCE [LARGE SCALE GENOMIC DNA]</scope>
    <source>
        <strain evidence="3 4">PD1</strain>
    </source>
</reference>
<organism evidence="3 4">
    <name type="scientific">Candidatus Fervidibacter sacchari</name>
    <dbReference type="NCBI Taxonomy" id="1448929"/>
    <lineage>
        <taxon>Bacteria</taxon>
        <taxon>Candidatus Fervidibacterota</taxon>
        <taxon>Candidatus Fervidibacter</taxon>
    </lineage>
</organism>
<dbReference type="Gene3D" id="3.40.1350.10">
    <property type="match status" value="1"/>
</dbReference>
<dbReference type="Proteomes" id="UP001204798">
    <property type="component" value="Unassembled WGS sequence"/>
</dbReference>
<keyword evidence="1" id="KW-0175">Coiled coil</keyword>
<name>A0ABT2EQN5_9BACT</name>